<feature type="domain" description="GST C-terminal" evidence="6">
    <location>
        <begin position="104"/>
        <end position="235"/>
    </location>
</feature>
<dbReference type="InterPro" id="IPR004045">
    <property type="entry name" value="Glutathione_S-Trfase_N"/>
</dbReference>
<evidence type="ECO:0000259" key="5">
    <source>
        <dbReference type="PROSITE" id="PS50404"/>
    </source>
</evidence>
<evidence type="ECO:0000259" key="6">
    <source>
        <dbReference type="PROSITE" id="PS50405"/>
    </source>
</evidence>
<organism evidence="7 8">
    <name type="scientific">Penicillium expansum</name>
    <name type="common">Blue mold rot fungus</name>
    <dbReference type="NCBI Taxonomy" id="27334"/>
    <lineage>
        <taxon>Eukaryota</taxon>
        <taxon>Fungi</taxon>
        <taxon>Dikarya</taxon>
        <taxon>Ascomycota</taxon>
        <taxon>Pezizomycotina</taxon>
        <taxon>Eurotiomycetes</taxon>
        <taxon>Eurotiomycetidae</taxon>
        <taxon>Eurotiales</taxon>
        <taxon>Aspergillaceae</taxon>
        <taxon>Penicillium</taxon>
    </lineage>
</organism>
<dbReference type="Pfam" id="PF13409">
    <property type="entry name" value="GST_N_2"/>
    <property type="match status" value="1"/>
</dbReference>
<dbReference type="InterPro" id="IPR040079">
    <property type="entry name" value="Glutathione_S-Trfase"/>
</dbReference>
<gene>
    <name evidence="7" type="ORF">PEX2_011750</name>
</gene>
<keyword evidence="8" id="KW-1185">Reference proteome</keyword>
<dbReference type="InterPro" id="IPR036282">
    <property type="entry name" value="Glutathione-S-Trfase_C_sf"/>
</dbReference>
<evidence type="ECO:0000256" key="2">
    <source>
        <dbReference type="ARBA" id="ARBA00012452"/>
    </source>
</evidence>
<evidence type="ECO:0000256" key="3">
    <source>
        <dbReference type="ARBA" id="ARBA00022679"/>
    </source>
</evidence>
<dbReference type="EC" id="2.5.1.18" evidence="2"/>
<dbReference type="RefSeq" id="XP_016603806.1">
    <property type="nucleotide sequence ID" value="XM_016738452.1"/>
</dbReference>
<accession>A0A0A2K934</accession>
<keyword evidence="3 7" id="KW-0808">Transferase</keyword>
<dbReference type="SFLD" id="SFLDS00019">
    <property type="entry name" value="Glutathione_Transferase_(cytos"/>
    <property type="match status" value="1"/>
</dbReference>
<dbReference type="Gene3D" id="1.20.1050.130">
    <property type="match status" value="1"/>
</dbReference>
<evidence type="ECO:0000256" key="1">
    <source>
        <dbReference type="ARBA" id="ARBA00007409"/>
    </source>
</evidence>
<dbReference type="GeneID" id="27673871"/>
<dbReference type="InterPro" id="IPR010987">
    <property type="entry name" value="Glutathione-S-Trfase_C-like"/>
</dbReference>
<dbReference type="PANTHER" id="PTHR44051:SF20">
    <property type="entry name" value="GLUTATHIONE TRANSFERASE 1 (EUROFUNG)"/>
    <property type="match status" value="1"/>
</dbReference>
<evidence type="ECO:0000256" key="4">
    <source>
        <dbReference type="ARBA" id="ARBA00047960"/>
    </source>
</evidence>
<dbReference type="GO" id="GO:0004364">
    <property type="term" value="F:glutathione transferase activity"/>
    <property type="evidence" value="ECO:0007669"/>
    <property type="project" value="UniProtKB-EC"/>
</dbReference>
<name>A0A0A2K934_PENEN</name>
<proteinExistence type="inferred from homology"/>
<comment type="similarity">
    <text evidence="1">Belongs to the GST superfamily.</text>
</comment>
<dbReference type="HOGENOM" id="CLU_011226_14_2_1"/>
<dbReference type="InterPro" id="IPR036249">
    <property type="entry name" value="Thioredoxin-like_sf"/>
</dbReference>
<dbReference type="Proteomes" id="UP000030143">
    <property type="component" value="Unassembled WGS sequence"/>
</dbReference>
<dbReference type="PROSITE" id="PS50404">
    <property type="entry name" value="GST_NTER"/>
    <property type="match status" value="1"/>
</dbReference>
<dbReference type="SUPFAM" id="SSF47616">
    <property type="entry name" value="GST C-terminal domain-like"/>
    <property type="match status" value="1"/>
</dbReference>
<evidence type="ECO:0000313" key="7">
    <source>
        <dbReference type="EMBL" id="KGO63386.1"/>
    </source>
</evidence>
<reference evidence="7 8" key="1">
    <citation type="journal article" date="2015" name="Mol. Plant Microbe Interact.">
        <title>Genome, transcriptome, and functional analyses of Penicillium expansum provide new insights into secondary metabolism and pathogenicity.</title>
        <authorList>
            <person name="Ballester A.R."/>
            <person name="Marcet-Houben M."/>
            <person name="Levin E."/>
            <person name="Sela N."/>
            <person name="Selma-Lazaro C."/>
            <person name="Carmona L."/>
            <person name="Wisniewski M."/>
            <person name="Droby S."/>
            <person name="Gonzalez-Candelas L."/>
            <person name="Gabaldon T."/>
        </authorList>
    </citation>
    <scope>NUCLEOTIDE SEQUENCE [LARGE SCALE GENOMIC DNA]</scope>
    <source>
        <strain evidence="7 8">MD-8</strain>
    </source>
</reference>
<dbReference type="PROSITE" id="PS50405">
    <property type="entry name" value="GST_CTER"/>
    <property type="match status" value="1"/>
</dbReference>
<comment type="caution">
    <text evidence="7">The sequence shown here is derived from an EMBL/GenBank/DDBJ whole genome shotgun (WGS) entry which is preliminary data.</text>
</comment>
<dbReference type="EMBL" id="JQFZ01000002">
    <property type="protein sequence ID" value="KGO63386.1"/>
    <property type="molecule type" value="Genomic_DNA"/>
</dbReference>
<dbReference type="SUPFAM" id="SSF52833">
    <property type="entry name" value="Thioredoxin-like"/>
    <property type="match status" value="1"/>
</dbReference>
<feature type="domain" description="GST N-terminal" evidence="5">
    <location>
        <begin position="15"/>
        <end position="98"/>
    </location>
</feature>
<evidence type="ECO:0000313" key="8">
    <source>
        <dbReference type="Proteomes" id="UP000030143"/>
    </source>
</evidence>
<dbReference type="AlphaFoldDB" id="A0A0A2K934"/>
<sequence length="239" mass="26856">MDIRPSDIPANKLVLFVVKGTATSTHNTVKPLILLEELGIPHDIYVVEKVSAPWFRDINPHKMVPAVEDQLPDGKGCVRAWESSSTLTYITDAYDLDGKFGGSNLGERTEIGNWLTLHTAALGPTAKYWLYFHALHPEKLPKAIAKLSQNITVQYDILERRLNEPGQLFLALPDRPTIADIAFLPFAMESTANLFGHELGKWPKLQEWSIRMGQREAVKRAWQRCASFGHGEKEYGHVA</sequence>
<dbReference type="PANTHER" id="PTHR44051">
    <property type="entry name" value="GLUTATHIONE S-TRANSFERASE-RELATED"/>
    <property type="match status" value="1"/>
</dbReference>
<protein>
    <recommendedName>
        <fullName evidence="2">glutathione transferase</fullName>
        <ecNumber evidence="2">2.5.1.18</ecNumber>
    </recommendedName>
</protein>
<dbReference type="VEuPathDB" id="FungiDB:PEXP_071870"/>
<comment type="catalytic activity">
    <reaction evidence="4">
        <text>RX + glutathione = an S-substituted glutathione + a halide anion + H(+)</text>
        <dbReference type="Rhea" id="RHEA:16437"/>
        <dbReference type="ChEBI" id="CHEBI:15378"/>
        <dbReference type="ChEBI" id="CHEBI:16042"/>
        <dbReference type="ChEBI" id="CHEBI:17792"/>
        <dbReference type="ChEBI" id="CHEBI:57925"/>
        <dbReference type="ChEBI" id="CHEBI:90779"/>
        <dbReference type="EC" id="2.5.1.18"/>
    </reaction>
</comment>
<dbReference type="STRING" id="27334.A0A0A2K934"/>